<dbReference type="SUPFAM" id="SSF53850">
    <property type="entry name" value="Periplasmic binding protein-like II"/>
    <property type="match status" value="1"/>
</dbReference>
<dbReference type="AlphaFoldDB" id="A0A2P8CW23"/>
<dbReference type="PANTHER" id="PTHR30290:SF9">
    <property type="entry name" value="OLIGOPEPTIDE-BINDING PROTEIN APPA"/>
    <property type="match status" value="1"/>
</dbReference>
<dbReference type="RefSeq" id="WP_245929123.1">
    <property type="nucleotide sequence ID" value="NZ_PYGA01000027.1"/>
</dbReference>
<evidence type="ECO:0000259" key="5">
    <source>
        <dbReference type="Pfam" id="PF00496"/>
    </source>
</evidence>
<dbReference type="Pfam" id="PF00496">
    <property type="entry name" value="SBP_bac_5"/>
    <property type="match status" value="1"/>
</dbReference>
<dbReference type="Gene3D" id="3.10.105.10">
    <property type="entry name" value="Dipeptide-binding Protein, Domain 3"/>
    <property type="match status" value="1"/>
</dbReference>
<accession>A0A2P8CW23</accession>
<feature type="domain" description="Solute-binding protein family 5" evidence="5">
    <location>
        <begin position="107"/>
        <end position="434"/>
    </location>
</feature>
<dbReference type="GO" id="GO:1904680">
    <property type="term" value="F:peptide transmembrane transporter activity"/>
    <property type="evidence" value="ECO:0007669"/>
    <property type="project" value="TreeGrafter"/>
</dbReference>
<dbReference type="PROSITE" id="PS51318">
    <property type="entry name" value="TAT"/>
    <property type="match status" value="1"/>
</dbReference>
<evidence type="ECO:0000313" key="6">
    <source>
        <dbReference type="EMBL" id="PSK89155.1"/>
    </source>
</evidence>
<keyword evidence="7" id="KW-1185">Reference proteome</keyword>
<comment type="similarity">
    <text evidence="1">Belongs to the bacterial solute-binding protein 5 family.</text>
</comment>
<name>A0A2P8CW23_9ACTN</name>
<protein>
    <submittedName>
        <fullName evidence="6">Peptide/nickel transport system substrate-binding protein</fullName>
    </submittedName>
</protein>
<evidence type="ECO:0000256" key="4">
    <source>
        <dbReference type="SAM" id="MobiDB-lite"/>
    </source>
</evidence>
<keyword evidence="3" id="KW-0732">Signal</keyword>
<organism evidence="6 7">
    <name type="scientific">Murinocardiopsis flavida</name>
    <dbReference type="NCBI Taxonomy" id="645275"/>
    <lineage>
        <taxon>Bacteria</taxon>
        <taxon>Bacillati</taxon>
        <taxon>Actinomycetota</taxon>
        <taxon>Actinomycetes</taxon>
        <taxon>Streptosporangiales</taxon>
        <taxon>Nocardiopsidaceae</taxon>
        <taxon>Murinocardiopsis</taxon>
    </lineage>
</organism>
<proteinExistence type="inferred from homology"/>
<reference evidence="6 7" key="1">
    <citation type="submission" date="2018-03" db="EMBL/GenBank/DDBJ databases">
        <title>Genomic Encyclopedia of Archaeal and Bacterial Type Strains, Phase II (KMG-II): from individual species to whole genera.</title>
        <authorList>
            <person name="Goeker M."/>
        </authorList>
    </citation>
    <scope>NUCLEOTIDE SEQUENCE [LARGE SCALE GENOMIC DNA]</scope>
    <source>
        <strain evidence="6 7">DSM 45312</strain>
    </source>
</reference>
<dbReference type="CDD" id="cd08503">
    <property type="entry name" value="PBP2_NikA_DppA_OppA_like_17"/>
    <property type="match status" value="1"/>
</dbReference>
<gene>
    <name evidence="6" type="ORF">CLV63_12728</name>
</gene>
<dbReference type="GO" id="GO:0043190">
    <property type="term" value="C:ATP-binding cassette (ABC) transporter complex"/>
    <property type="evidence" value="ECO:0007669"/>
    <property type="project" value="InterPro"/>
</dbReference>
<dbReference type="GO" id="GO:0042597">
    <property type="term" value="C:periplasmic space"/>
    <property type="evidence" value="ECO:0007669"/>
    <property type="project" value="UniProtKB-ARBA"/>
</dbReference>
<dbReference type="GO" id="GO:0015833">
    <property type="term" value="P:peptide transport"/>
    <property type="evidence" value="ECO:0007669"/>
    <property type="project" value="TreeGrafter"/>
</dbReference>
<evidence type="ECO:0000256" key="1">
    <source>
        <dbReference type="ARBA" id="ARBA00005695"/>
    </source>
</evidence>
<dbReference type="EMBL" id="PYGA01000027">
    <property type="protein sequence ID" value="PSK89155.1"/>
    <property type="molecule type" value="Genomic_DNA"/>
</dbReference>
<dbReference type="Gene3D" id="3.40.190.10">
    <property type="entry name" value="Periplasmic binding protein-like II"/>
    <property type="match status" value="1"/>
</dbReference>
<dbReference type="Gene3D" id="3.90.76.10">
    <property type="entry name" value="Dipeptide-binding Protein, Domain 1"/>
    <property type="match status" value="1"/>
</dbReference>
<dbReference type="InterPro" id="IPR039424">
    <property type="entry name" value="SBP_5"/>
</dbReference>
<dbReference type="InterPro" id="IPR000914">
    <property type="entry name" value="SBP_5_dom"/>
</dbReference>
<sequence>MSSRGIPGPVPHSPGRTPPTRRELLRYGAVGAVVAPALAACGSTADPDAFAGKKDYADPRRGGRLRVGIAGGSAKDSIDAHLATDNTDIARVYNLYDRLTDFSLDYKVVNSLAESLEPNAKADVWTVTLRKGLTFHGGAPVTAEDVVFSLARITDPDDPKTGAAAMPLLDRDKLKAVDDRTAEIRFSEPMVHLPEVLAEYYNGIVPKGYDPKKPIGTGPFRFKEFEPGVRSLFVRNGDHWRDGEPFVDELEIINFPDDTARVNALLGGQVDAISQLPHSQVKVVHAYDHLDVLESESGMWLPFTMRVDRAPFDDERVRQAFRLIVDRQQMVDQALSGYGTVANDIYGRYDPAYADDLPQREQDIAKAKELLADAGHGDGLEVELVTAEINAGVVEAAEVFAEQAKEAGVTVKLNRVNDFFAEGQYLEYTFSQDFWAARNYLSQAAQCAFENSPFNETHWADEEWTEIVTKASATVDDKERNKLLRQAQEIEYERGGYIIWGNPTVVDAFSKKVKGFKPFVGGHPLTAYGFRQVWFEDE</sequence>
<dbReference type="InterPro" id="IPR030678">
    <property type="entry name" value="Peptide/Ni-bd"/>
</dbReference>
<dbReference type="PIRSF" id="PIRSF002741">
    <property type="entry name" value="MppA"/>
    <property type="match status" value="1"/>
</dbReference>
<evidence type="ECO:0000256" key="2">
    <source>
        <dbReference type="ARBA" id="ARBA00022448"/>
    </source>
</evidence>
<evidence type="ECO:0000256" key="3">
    <source>
        <dbReference type="ARBA" id="ARBA00022729"/>
    </source>
</evidence>
<comment type="caution">
    <text evidence="6">The sequence shown here is derived from an EMBL/GenBank/DDBJ whole genome shotgun (WGS) entry which is preliminary data.</text>
</comment>
<dbReference type="InterPro" id="IPR006311">
    <property type="entry name" value="TAT_signal"/>
</dbReference>
<feature type="region of interest" description="Disordered" evidence="4">
    <location>
        <begin position="1"/>
        <end position="21"/>
    </location>
</feature>
<dbReference type="Proteomes" id="UP000240542">
    <property type="component" value="Unassembled WGS sequence"/>
</dbReference>
<evidence type="ECO:0000313" key="7">
    <source>
        <dbReference type="Proteomes" id="UP000240542"/>
    </source>
</evidence>
<dbReference type="PANTHER" id="PTHR30290">
    <property type="entry name" value="PERIPLASMIC BINDING COMPONENT OF ABC TRANSPORTER"/>
    <property type="match status" value="1"/>
</dbReference>
<keyword evidence="2" id="KW-0813">Transport</keyword>